<protein>
    <submittedName>
        <fullName evidence="2">Lysophospholipase L1-like esterase</fullName>
    </submittedName>
</protein>
<reference evidence="2 3" key="1">
    <citation type="submission" date="2020-08" db="EMBL/GenBank/DDBJ databases">
        <title>Genomic Encyclopedia of Archaeal and Bacterial Type Strains, Phase II (KMG-II): from individual species to whole genera.</title>
        <authorList>
            <person name="Goeker M."/>
        </authorList>
    </citation>
    <scope>NUCLEOTIDE SEQUENCE [LARGE SCALE GENOMIC DNA]</scope>
    <source>
        <strain evidence="2 3">DSM 43850</strain>
    </source>
</reference>
<comment type="caution">
    <text evidence="2">The sequence shown here is derived from an EMBL/GenBank/DDBJ whole genome shotgun (WGS) entry which is preliminary data.</text>
</comment>
<dbReference type="Pfam" id="PF13472">
    <property type="entry name" value="Lipase_GDSL_2"/>
    <property type="match status" value="1"/>
</dbReference>
<dbReference type="PANTHER" id="PTHR37981:SF1">
    <property type="entry name" value="SGNH HYDROLASE-TYPE ESTERASE DOMAIN-CONTAINING PROTEIN"/>
    <property type="match status" value="1"/>
</dbReference>
<organism evidence="2 3">
    <name type="scientific">Kutzneria viridogrisea</name>
    <dbReference type="NCBI Taxonomy" id="47990"/>
    <lineage>
        <taxon>Bacteria</taxon>
        <taxon>Bacillati</taxon>
        <taxon>Actinomycetota</taxon>
        <taxon>Actinomycetes</taxon>
        <taxon>Pseudonocardiales</taxon>
        <taxon>Pseudonocardiaceae</taxon>
        <taxon>Kutzneria</taxon>
    </lineage>
</organism>
<sequence>MRDFLRRFGIVVILIPALGLLLLLSDNPFTTPPGPPATAERAIVALGDSTMSGEGAGDYTPITNGQADNWCHRSPAAMIDQITAPDVPHLINLACSGAGTDRITLNTTTKGVEPQQTRQLGEVAKRFRVTAVLVAIGANDDPQFGGLINQCVQAILHPSDPGCGKQVDPQWPGRVNAMVPKVVRALHDIRKVMSDSGYSVTAYTLVLQSYAAPVAPNVVRNLQNLNGCPFRSDDLHWVQDRAVPLLDAGMRSAAEQAGVRFLDLAKAGTGHEACSGSSEWFTRLTVNWNDFQDNARYNHALQSSFHPNAKGYTAFAGCMSKFLATDQKSAACVPDGTGGLRLG</sequence>
<dbReference type="Gene3D" id="3.40.50.1110">
    <property type="entry name" value="SGNH hydrolase"/>
    <property type="match status" value="1"/>
</dbReference>
<dbReference type="PANTHER" id="PTHR37981">
    <property type="entry name" value="LIPASE 2"/>
    <property type="match status" value="1"/>
</dbReference>
<proteinExistence type="predicted"/>
<dbReference type="SUPFAM" id="SSF52266">
    <property type="entry name" value="SGNH hydrolase"/>
    <property type="match status" value="1"/>
</dbReference>
<feature type="domain" description="SGNH hydrolase-type esterase" evidence="1">
    <location>
        <begin position="45"/>
        <end position="313"/>
    </location>
</feature>
<evidence type="ECO:0000259" key="1">
    <source>
        <dbReference type="Pfam" id="PF13472"/>
    </source>
</evidence>
<dbReference type="EMBL" id="JACJID010000001">
    <property type="protein sequence ID" value="MBA8924623.1"/>
    <property type="molecule type" value="Genomic_DNA"/>
</dbReference>
<gene>
    <name evidence="2" type="ORF">BC739_001820</name>
</gene>
<dbReference type="Proteomes" id="UP000517916">
    <property type="component" value="Unassembled WGS sequence"/>
</dbReference>
<accession>A0ABR6BCM2</accession>
<dbReference type="RefSeq" id="WP_182836862.1">
    <property type="nucleotide sequence ID" value="NZ_BAAABQ010000001.1"/>
</dbReference>
<dbReference type="InterPro" id="IPR036514">
    <property type="entry name" value="SGNH_hydro_sf"/>
</dbReference>
<keyword evidence="3" id="KW-1185">Reference proteome</keyword>
<name>A0ABR6BCM2_9PSEU</name>
<dbReference type="InterPro" id="IPR013830">
    <property type="entry name" value="SGNH_hydro"/>
</dbReference>
<evidence type="ECO:0000313" key="3">
    <source>
        <dbReference type="Proteomes" id="UP000517916"/>
    </source>
</evidence>
<dbReference type="InterPro" id="IPR037460">
    <property type="entry name" value="SEST-like"/>
</dbReference>
<evidence type="ECO:0000313" key="2">
    <source>
        <dbReference type="EMBL" id="MBA8924623.1"/>
    </source>
</evidence>